<accession>A0ACC5Y126</accession>
<protein>
    <submittedName>
        <fullName evidence="1">Uncharacterized protein</fullName>
    </submittedName>
</protein>
<keyword evidence="2" id="KW-1185">Reference proteome</keyword>
<reference evidence="1" key="1">
    <citation type="submission" date="2020-02" db="EMBL/GenBank/DDBJ databases">
        <title>Genome sequencing of the panga catfish, Pangasius djambal.</title>
        <authorList>
            <person name="Wen M."/>
            <person name="Zahm M."/>
            <person name="Roques C."/>
            <person name="Cabau C."/>
            <person name="Klopp C."/>
            <person name="Donnadieu C."/>
            <person name="Jouanno E."/>
            <person name="Avarre J.-C."/>
            <person name="Campet M."/>
            <person name="Ha T."/>
            <person name="Dugue R."/>
            <person name="Lampietro C."/>
            <person name="Louis A."/>
            <person name="Herpin A."/>
            <person name="Echchiki A."/>
            <person name="Berthelot C."/>
            <person name="Parey E."/>
            <person name="Roest-Crollius H."/>
            <person name="Braasch I."/>
            <person name="Postlethwait J.H."/>
            <person name="Bobe J."/>
            <person name="Montfort J."/>
            <person name="Bouchez O."/>
            <person name="Begum T."/>
            <person name="Schartl M."/>
            <person name="Gustiano R."/>
            <person name="Guiguen Y."/>
        </authorList>
    </citation>
    <scope>NUCLEOTIDE SEQUENCE</scope>
    <source>
        <strain evidence="1">Pdj_M5554</strain>
    </source>
</reference>
<sequence length="60" mass="6471">MQRLAEARPAGVYGGDARPGPGERSVFILTYLHKAPLLCTHGHEPQREPQHGVKGAAFPP</sequence>
<evidence type="ECO:0000313" key="2">
    <source>
        <dbReference type="Proteomes" id="UP000830395"/>
    </source>
</evidence>
<dbReference type="EMBL" id="CM040976">
    <property type="protein sequence ID" value="MCJ8729289.1"/>
    <property type="molecule type" value="Genomic_DNA"/>
</dbReference>
<organism evidence="1 2">
    <name type="scientific">Pangasius djambal</name>
    <dbReference type="NCBI Taxonomy" id="1691987"/>
    <lineage>
        <taxon>Eukaryota</taxon>
        <taxon>Metazoa</taxon>
        <taxon>Chordata</taxon>
        <taxon>Craniata</taxon>
        <taxon>Vertebrata</taxon>
        <taxon>Euteleostomi</taxon>
        <taxon>Actinopterygii</taxon>
        <taxon>Neopterygii</taxon>
        <taxon>Teleostei</taxon>
        <taxon>Ostariophysi</taxon>
        <taxon>Siluriformes</taxon>
        <taxon>Pangasiidae</taxon>
        <taxon>Pangasius</taxon>
    </lineage>
</organism>
<name>A0ACC5Y126_9TELE</name>
<dbReference type="Proteomes" id="UP000830395">
    <property type="component" value="Chromosome 2"/>
</dbReference>
<evidence type="ECO:0000313" key="1">
    <source>
        <dbReference type="EMBL" id="MCJ8729289.1"/>
    </source>
</evidence>
<comment type="caution">
    <text evidence="1">The sequence shown here is derived from an EMBL/GenBank/DDBJ whole genome shotgun (WGS) entry which is preliminary data.</text>
</comment>
<proteinExistence type="predicted"/>
<gene>
    <name evidence="1" type="ORF">PDJAM_G00104480</name>
</gene>